<sequence>MEQKEGEWFETTVRHSCPLNPLLFTIYVAEVDEILRKAQAEGVVVGKKKEGRQVERVSEFKYLGYNERDGQSSKVWGIGKRQWRSDFGRIMMMNKRNWRDCKISEMGARSGQRIARFHIEGRVQEEQADSESGKIRNRYASEEVERLKAEMDECGKGGSVAAWLSEKVLRGRGPDASGFESHRRGRIFSKEGTSAGPWMCVYVSSGLTVGWWKEDQHSFGHHREVSTGSSPVGKRRPWVYKCCCASLSAVVPRTSLQSDGPGAAKTLPGDATSGGVHADM</sequence>
<evidence type="ECO:0000313" key="3">
    <source>
        <dbReference type="Proteomes" id="UP000719412"/>
    </source>
</evidence>
<name>A0A8J6HF57_TENMO</name>
<reference evidence="2" key="2">
    <citation type="submission" date="2021-08" db="EMBL/GenBank/DDBJ databases">
        <authorList>
            <person name="Eriksson T."/>
        </authorList>
    </citation>
    <scope>NUCLEOTIDE SEQUENCE</scope>
    <source>
        <strain evidence="2">Stoneville</strain>
        <tissue evidence="2">Whole head</tissue>
    </source>
</reference>
<dbReference type="EMBL" id="JABDTM020025185">
    <property type="protein sequence ID" value="KAH0813540.1"/>
    <property type="molecule type" value="Genomic_DNA"/>
</dbReference>
<evidence type="ECO:0000313" key="2">
    <source>
        <dbReference type="EMBL" id="KAH0813540.1"/>
    </source>
</evidence>
<gene>
    <name evidence="2" type="ORF">GEV33_009251</name>
</gene>
<reference evidence="2" key="1">
    <citation type="journal article" date="2020" name="J Insects Food Feed">
        <title>The yellow mealworm (Tenebrio molitor) genome: a resource for the emerging insects as food and feed industry.</title>
        <authorList>
            <person name="Eriksson T."/>
            <person name="Andere A."/>
            <person name="Kelstrup H."/>
            <person name="Emery V."/>
            <person name="Picard C."/>
        </authorList>
    </citation>
    <scope>NUCLEOTIDE SEQUENCE</scope>
    <source>
        <strain evidence="2">Stoneville</strain>
        <tissue evidence="2">Whole head</tissue>
    </source>
</reference>
<organism evidence="2 3">
    <name type="scientific">Tenebrio molitor</name>
    <name type="common">Yellow mealworm beetle</name>
    <dbReference type="NCBI Taxonomy" id="7067"/>
    <lineage>
        <taxon>Eukaryota</taxon>
        <taxon>Metazoa</taxon>
        <taxon>Ecdysozoa</taxon>
        <taxon>Arthropoda</taxon>
        <taxon>Hexapoda</taxon>
        <taxon>Insecta</taxon>
        <taxon>Pterygota</taxon>
        <taxon>Neoptera</taxon>
        <taxon>Endopterygota</taxon>
        <taxon>Coleoptera</taxon>
        <taxon>Polyphaga</taxon>
        <taxon>Cucujiformia</taxon>
        <taxon>Tenebrionidae</taxon>
        <taxon>Tenebrio</taxon>
    </lineage>
</organism>
<protein>
    <submittedName>
        <fullName evidence="2">Uncharacterized protein</fullName>
    </submittedName>
</protein>
<keyword evidence="3" id="KW-1185">Reference proteome</keyword>
<comment type="caution">
    <text evidence="2">The sequence shown here is derived from an EMBL/GenBank/DDBJ whole genome shotgun (WGS) entry which is preliminary data.</text>
</comment>
<dbReference type="AlphaFoldDB" id="A0A8J6HF57"/>
<proteinExistence type="predicted"/>
<dbReference type="Proteomes" id="UP000719412">
    <property type="component" value="Unassembled WGS sequence"/>
</dbReference>
<feature type="region of interest" description="Disordered" evidence="1">
    <location>
        <begin position="255"/>
        <end position="280"/>
    </location>
</feature>
<accession>A0A8J6HF57</accession>
<evidence type="ECO:0000256" key="1">
    <source>
        <dbReference type="SAM" id="MobiDB-lite"/>
    </source>
</evidence>